<protein>
    <submittedName>
        <fullName evidence="1">Uncharacterized protein</fullName>
    </submittedName>
</protein>
<name>Q7UZ08_RHOBA</name>
<dbReference type="KEGG" id="rba:RB275"/>
<dbReference type="InParanoid" id="Q7UZ08"/>
<dbReference type="STRING" id="243090.RB275"/>
<gene>
    <name evidence="1" type="ordered locus">RB275</name>
</gene>
<evidence type="ECO:0000313" key="1">
    <source>
        <dbReference type="EMBL" id="CAD71480.1"/>
    </source>
</evidence>
<dbReference type="AlphaFoldDB" id="Q7UZ08"/>
<sequence length="149" mass="16777">MMEAVRTRRCPLPSHYHIGFDRDACLFEVATCFHSVQTNRVDFVAGRFAEAFASGHARVECAIGQAECTFADHPRIARAFGQTHQFIFGVRVVDDFASVVFVFGPSDDDVGVRFDFKQRHGGNVRWRKKSRDAACACWYYILVHAATGL</sequence>
<evidence type="ECO:0000313" key="2">
    <source>
        <dbReference type="Proteomes" id="UP000001025"/>
    </source>
</evidence>
<accession>Q7UZ08</accession>
<dbReference type="EnsemblBacteria" id="CAD71480">
    <property type="protein sequence ID" value="CAD71480"/>
    <property type="gene ID" value="RB275"/>
</dbReference>
<dbReference type="Proteomes" id="UP000001025">
    <property type="component" value="Chromosome"/>
</dbReference>
<keyword evidence="2" id="KW-1185">Reference proteome</keyword>
<organism evidence="1 2">
    <name type="scientific">Rhodopirellula baltica (strain DSM 10527 / NCIMB 13988 / SH1)</name>
    <dbReference type="NCBI Taxonomy" id="243090"/>
    <lineage>
        <taxon>Bacteria</taxon>
        <taxon>Pseudomonadati</taxon>
        <taxon>Planctomycetota</taxon>
        <taxon>Planctomycetia</taxon>
        <taxon>Pirellulales</taxon>
        <taxon>Pirellulaceae</taxon>
        <taxon>Rhodopirellula</taxon>
    </lineage>
</organism>
<dbReference type="EMBL" id="BX294133">
    <property type="protein sequence ID" value="CAD71480.1"/>
    <property type="molecule type" value="Genomic_DNA"/>
</dbReference>
<reference evidence="1 2" key="1">
    <citation type="journal article" date="2003" name="Proc. Natl. Acad. Sci. U.S.A.">
        <title>Complete genome sequence of the marine planctomycete Pirellula sp. strain 1.</title>
        <authorList>
            <person name="Gloeckner F.O."/>
            <person name="Kube M."/>
            <person name="Bauer M."/>
            <person name="Teeling H."/>
            <person name="Lombardot T."/>
            <person name="Ludwig W."/>
            <person name="Gade D."/>
            <person name="Beck A."/>
            <person name="Borzym K."/>
            <person name="Heitmann K."/>
            <person name="Rabus R."/>
            <person name="Schlesner H."/>
            <person name="Amann R."/>
            <person name="Reinhardt R."/>
        </authorList>
    </citation>
    <scope>NUCLEOTIDE SEQUENCE [LARGE SCALE GENOMIC DNA]</scope>
    <source>
        <strain evidence="2">DSM 10527 / NCIMB 13988 / SH1</strain>
    </source>
</reference>
<proteinExistence type="predicted"/>
<dbReference type="HOGENOM" id="CLU_1748208_0_0_0"/>